<gene>
    <name evidence="1" type="ORF">SV7mr_26830</name>
</gene>
<dbReference type="AlphaFoldDB" id="A0A517SVL4"/>
<evidence type="ECO:0000313" key="1">
    <source>
        <dbReference type="EMBL" id="QDT60166.1"/>
    </source>
</evidence>
<protein>
    <submittedName>
        <fullName evidence="1">Uncharacterized protein</fullName>
    </submittedName>
</protein>
<sequence length="213" mass="24882">MATSTAKRFIWKSGKVLSLRLRNGQHTLLQLLDGKWRFAAFNIFRDRDEWDDVYLSAESLLFTNIAVKQFFIESELTPQKGVAPASDVHHEEDRISAGDTPTKYRLWKDSPNEFDITLIGGGPNRLRKIVDYNELFTPIANSEYEEYLHIEMKGVQNYPYLNERLMLCGEFGCNADPKKELMFDRHLPLEYRPYFELLAHTDNYEKYGYNPLG</sequence>
<reference evidence="1 2" key="1">
    <citation type="submission" date="2019-02" db="EMBL/GenBank/DDBJ databases">
        <title>Deep-cultivation of Planctomycetes and their phenomic and genomic characterization uncovers novel biology.</title>
        <authorList>
            <person name="Wiegand S."/>
            <person name="Jogler M."/>
            <person name="Boedeker C."/>
            <person name="Pinto D."/>
            <person name="Vollmers J."/>
            <person name="Rivas-Marin E."/>
            <person name="Kohn T."/>
            <person name="Peeters S.H."/>
            <person name="Heuer A."/>
            <person name="Rast P."/>
            <person name="Oberbeckmann S."/>
            <person name="Bunk B."/>
            <person name="Jeske O."/>
            <person name="Meyerdierks A."/>
            <person name="Storesund J.E."/>
            <person name="Kallscheuer N."/>
            <person name="Luecker S."/>
            <person name="Lage O.M."/>
            <person name="Pohl T."/>
            <person name="Merkel B.J."/>
            <person name="Hornburger P."/>
            <person name="Mueller R.-W."/>
            <person name="Bruemmer F."/>
            <person name="Labrenz M."/>
            <person name="Spormann A.M."/>
            <person name="Op den Camp H."/>
            <person name="Overmann J."/>
            <person name="Amann R."/>
            <person name="Jetten M.S.M."/>
            <person name="Mascher T."/>
            <person name="Medema M.H."/>
            <person name="Devos D.P."/>
            <person name="Kaster A.-K."/>
            <person name="Ovreas L."/>
            <person name="Rohde M."/>
            <person name="Galperin M.Y."/>
            <person name="Jogler C."/>
        </authorList>
    </citation>
    <scope>NUCLEOTIDE SEQUENCE [LARGE SCALE GENOMIC DNA]</scope>
    <source>
        <strain evidence="1 2">SV_7m_r</strain>
    </source>
</reference>
<keyword evidence="2" id="KW-1185">Reference proteome</keyword>
<evidence type="ECO:0000313" key="2">
    <source>
        <dbReference type="Proteomes" id="UP000315003"/>
    </source>
</evidence>
<name>A0A517SVL4_9BACT</name>
<dbReference type="Proteomes" id="UP000315003">
    <property type="component" value="Chromosome"/>
</dbReference>
<accession>A0A517SVL4</accession>
<dbReference type="OrthoDB" id="2080513at2"/>
<dbReference type="EMBL" id="CP036272">
    <property type="protein sequence ID" value="QDT60166.1"/>
    <property type="molecule type" value="Genomic_DNA"/>
</dbReference>
<dbReference type="RefSeq" id="WP_145272486.1">
    <property type="nucleotide sequence ID" value="NZ_CP036272.1"/>
</dbReference>
<proteinExistence type="predicted"/>
<organism evidence="1 2">
    <name type="scientific">Stieleria bergensis</name>
    <dbReference type="NCBI Taxonomy" id="2528025"/>
    <lineage>
        <taxon>Bacteria</taxon>
        <taxon>Pseudomonadati</taxon>
        <taxon>Planctomycetota</taxon>
        <taxon>Planctomycetia</taxon>
        <taxon>Pirellulales</taxon>
        <taxon>Pirellulaceae</taxon>
        <taxon>Stieleria</taxon>
    </lineage>
</organism>